<dbReference type="GO" id="GO:0006260">
    <property type="term" value="P:DNA replication"/>
    <property type="evidence" value="ECO:0007669"/>
    <property type="project" value="InterPro"/>
</dbReference>
<accession>A0A518B2W4</accession>
<dbReference type="InterPro" id="IPR036977">
    <property type="entry name" value="DNA_primase_Znf_CHC2"/>
</dbReference>
<keyword evidence="3" id="KW-1185">Reference proteome</keyword>
<proteinExistence type="predicted"/>
<evidence type="ECO:0008006" key="4">
    <source>
        <dbReference type="Google" id="ProtNLM"/>
    </source>
</evidence>
<gene>
    <name evidence="2" type="ORF">Pan216_21730</name>
</gene>
<organism evidence="2 3">
    <name type="scientific">Kolteria novifilia</name>
    <dbReference type="NCBI Taxonomy" id="2527975"/>
    <lineage>
        <taxon>Bacteria</taxon>
        <taxon>Pseudomonadati</taxon>
        <taxon>Planctomycetota</taxon>
        <taxon>Planctomycetia</taxon>
        <taxon>Kolteriales</taxon>
        <taxon>Kolteriaceae</taxon>
        <taxon>Kolteria</taxon>
    </lineage>
</organism>
<dbReference type="GO" id="GO:0008270">
    <property type="term" value="F:zinc ion binding"/>
    <property type="evidence" value="ECO:0007669"/>
    <property type="project" value="InterPro"/>
</dbReference>
<dbReference type="KEGG" id="knv:Pan216_21730"/>
<name>A0A518B2W4_9BACT</name>
<feature type="compositionally biased region" description="Basic and acidic residues" evidence="1">
    <location>
        <begin position="175"/>
        <end position="186"/>
    </location>
</feature>
<dbReference type="AlphaFoldDB" id="A0A518B2W4"/>
<dbReference type="SUPFAM" id="SSF57783">
    <property type="entry name" value="Zinc beta-ribbon"/>
    <property type="match status" value="1"/>
</dbReference>
<dbReference type="GO" id="GO:0003677">
    <property type="term" value="F:DNA binding"/>
    <property type="evidence" value="ECO:0007669"/>
    <property type="project" value="InterPro"/>
</dbReference>
<dbReference type="Gene3D" id="3.90.580.10">
    <property type="entry name" value="Zinc finger, CHC2-type domain"/>
    <property type="match status" value="1"/>
</dbReference>
<sequence>MIPPSLLRQLRNDLPMPVTIEYLGNQAPPSKYFEGYFRFLCPHCGELRATVNPRNNLAHCFCCKRNLNNIDLLLELGYDFRAAVTLLDQWLRRYQLQKSQNKNRALLPNLWVVSVFSVPLGSGGYRRMPRAASGCCFAWSSRFARPASSPSWLGFGRPAKTPPWPLAGRMFHWSSGKERSRQEAKKSIPLSSGA</sequence>
<evidence type="ECO:0000256" key="1">
    <source>
        <dbReference type="SAM" id="MobiDB-lite"/>
    </source>
</evidence>
<dbReference type="RefSeq" id="WP_419193491.1">
    <property type="nucleotide sequence ID" value="NZ_CP036279.1"/>
</dbReference>
<protein>
    <recommendedName>
        <fullName evidence="4">DNA primase</fullName>
    </recommendedName>
</protein>
<feature type="region of interest" description="Disordered" evidence="1">
    <location>
        <begin position="174"/>
        <end position="194"/>
    </location>
</feature>
<reference evidence="2 3" key="1">
    <citation type="submission" date="2019-02" db="EMBL/GenBank/DDBJ databases">
        <title>Deep-cultivation of Planctomycetes and their phenomic and genomic characterization uncovers novel biology.</title>
        <authorList>
            <person name="Wiegand S."/>
            <person name="Jogler M."/>
            <person name="Boedeker C."/>
            <person name="Pinto D."/>
            <person name="Vollmers J."/>
            <person name="Rivas-Marin E."/>
            <person name="Kohn T."/>
            <person name="Peeters S.H."/>
            <person name="Heuer A."/>
            <person name="Rast P."/>
            <person name="Oberbeckmann S."/>
            <person name="Bunk B."/>
            <person name="Jeske O."/>
            <person name="Meyerdierks A."/>
            <person name="Storesund J.E."/>
            <person name="Kallscheuer N."/>
            <person name="Luecker S."/>
            <person name="Lage O.M."/>
            <person name="Pohl T."/>
            <person name="Merkel B.J."/>
            <person name="Hornburger P."/>
            <person name="Mueller R.-W."/>
            <person name="Bruemmer F."/>
            <person name="Labrenz M."/>
            <person name="Spormann A.M."/>
            <person name="Op den Camp H."/>
            <person name="Overmann J."/>
            <person name="Amann R."/>
            <person name="Jetten M.S.M."/>
            <person name="Mascher T."/>
            <person name="Medema M.H."/>
            <person name="Devos D.P."/>
            <person name="Kaster A.-K."/>
            <person name="Ovreas L."/>
            <person name="Rohde M."/>
            <person name="Galperin M.Y."/>
            <person name="Jogler C."/>
        </authorList>
    </citation>
    <scope>NUCLEOTIDE SEQUENCE [LARGE SCALE GENOMIC DNA]</scope>
    <source>
        <strain evidence="2 3">Pan216</strain>
    </source>
</reference>
<dbReference type="Proteomes" id="UP000317093">
    <property type="component" value="Chromosome"/>
</dbReference>
<evidence type="ECO:0000313" key="2">
    <source>
        <dbReference type="EMBL" id="QDU61318.1"/>
    </source>
</evidence>
<evidence type="ECO:0000313" key="3">
    <source>
        <dbReference type="Proteomes" id="UP000317093"/>
    </source>
</evidence>
<dbReference type="EMBL" id="CP036279">
    <property type="protein sequence ID" value="QDU61318.1"/>
    <property type="molecule type" value="Genomic_DNA"/>
</dbReference>